<evidence type="ECO:0000313" key="5">
    <source>
        <dbReference type="EMBL" id="MBO3098091.1"/>
    </source>
</evidence>
<dbReference type="InterPro" id="IPR019734">
    <property type="entry name" value="TPR_rpt"/>
</dbReference>
<accession>A0ABS3SS08</accession>
<keyword evidence="6" id="KW-1185">Reference proteome</keyword>
<evidence type="ECO:0000256" key="1">
    <source>
        <dbReference type="ARBA" id="ARBA00022737"/>
    </source>
</evidence>
<dbReference type="PANTHER" id="PTHR12558">
    <property type="entry name" value="CELL DIVISION CYCLE 16,23,27"/>
    <property type="match status" value="1"/>
</dbReference>
<name>A0ABS3SS08_9FLAO</name>
<dbReference type="RefSeq" id="WP_208233237.1">
    <property type="nucleotide sequence ID" value="NZ_JAGEVG010000007.1"/>
</dbReference>
<keyword evidence="1" id="KW-0677">Repeat</keyword>
<feature type="repeat" description="TPR" evidence="3">
    <location>
        <begin position="225"/>
        <end position="258"/>
    </location>
</feature>
<comment type="caution">
    <text evidence="5">The sequence shown here is derived from an EMBL/GenBank/DDBJ whole genome shotgun (WGS) entry which is preliminary data.</text>
</comment>
<dbReference type="PANTHER" id="PTHR12558:SF13">
    <property type="entry name" value="CELL DIVISION CYCLE PROTEIN 27 HOMOLOG"/>
    <property type="match status" value="1"/>
</dbReference>
<dbReference type="Gene3D" id="1.25.40.10">
    <property type="entry name" value="Tetratricopeptide repeat domain"/>
    <property type="match status" value="2"/>
</dbReference>
<evidence type="ECO:0000256" key="3">
    <source>
        <dbReference type="PROSITE-ProRule" id="PRU00339"/>
    </source>
</evidence>
<evidence type="ECO:0000313" key="6">
    <source>
        <dbReference type="Proteomes" id="UP000681315"/>
    </source>
</evidence>
<evidence type="ECO:0000256" key="4">
    <source>
        <dbReference type="SAM" id="SignalP"/>
    </source>
</evidence>
<feature type="repeat" description="TPR" evidence="3">
    <location>
        <begin position="293"/>
        <end position="326"/>
    </location>
</feature>
<reference evidence="5 6" key="1">
    <citation type="submission" date="2021-03" db="EMBL/GenBank/DDBJ databases">
        <title>Gelidibacter sp. nov., isolated from costal sediment.</title>
        <authorList>
            <person name="Lun K.-Y."/>
        </authorList>
    </citation>
    <scope>NUCLEOTIDE SEQUENCE [LARGE SCALE GENOMIC DNA]</scope>
    <source>
        <strain evidence="5 6">DF109</strain>
    </source>
</reference>
<gene>
    <name evidence="5" type="ORF">J4051_07415</name>
</gene>
<proteinExistence type="predicted"/>
<dbReference type="Pfam" id="PF07719">
    <property type="entry name" value="TPR_2"/>
    <property type="match status" value="1"/>
</dbReference>
<dbReference type="SMART" id="SM00028">
    <property type="entry name" value="TPR"/>
    <property type="match status" value="4"/>
</dbReference>
<dbReference type="SUPFAM" id="SSF48452">
    <property type="entry name" value="TPR-like"/>
    <property type="match status" value="2"/>
</dbReference>
<organism evidence="5 6">
    <name type="scientific">Gelidibacter pelagius</name>
    <dbReference type="NCBI Taxonomy" id="2819985"/>
    <lineage>
        <taxon>Bacteria</taxon>
        <taxon>Pseudomonadati</taxon>
        <taxon>Bacteroidota</taxon>
        <taxon>Flavobacteriia</taxon>
        <taxon>Flavobacteriales</taxon>
        <taxon>Flavobacteriaceae</taxon>
        <taxon>Gelidibacter</taxon>
    </lineage>
</organism>
<dbReference type="InterPro" id="IPR011990">
    <property type="entry name" value="TPR-like_helical_dom_sf"/>
</dbReference>
<dbReference type="Proteomes" id="UP000681315">
    <property type="component" value="Unassembled WGS sequence"/>
</dbReference>
<keyword evidence="2 3" id="KW-0802">TPR repeat</keyword>
<dbReference type="EMBL" id="JAGEVG010000007">
    <property type="protein sequence ID" value="MBO3098091.1"/>
    <property type="molecule type" value="Genomic_DNA"/>
</dbReference>
<dbReference type="PROSITE" id="PS50005">
    <property type="entry name" value="TPR"/>
    <property type="match status" value="2"/>
</dbReference>
<keyword evidence="4" id="KW-0732">Signal</keyword>
<feature type="signal peptide" evidence="4">
    <location>
        <begin position="1"/>
        <end position="19"/>
    </location>
</feature>
<evidence type="ECO:0000256" key="2">
    <source>
        <dbReference type="ARBA" id="ARBA00022803"/>
    </source>
</evidence>
<sequence length="424" mass="46714">MKKQIIIALALLVGSFSFAQKSEIRDAERAIKKSNFAEAKSAINAAESLIGNADDKMKAQFYFVKGQAFYANGTGTDTDMDVAIESLNKVEEVEGKNGKYSKEVQEIKQGMINSFLTKANAALEKKNFSASSSGFEKAYKMSKSDTLYLYYAAATAVNGEDYETALKHYEELKNLGYVGVETDYVAINKETNEEEAFPSKAMMDISVKAGTHTAPTTKKSESKQAEIVRNVALIYMNQGNDEKALEAMKDARAANPDDASLIISEANMQLKMGNRDKFKSLIQEALVKDPNNPELLFNLGIVAAEGGETEAAKGYYEKALKIKPDYTDVHNNMAVLILSQEQDIIEKMNALGSSAADNKKYDELKAERSKLYEEAIPYLETTLKLRPTDLQTAKTLVNIYSALGDTAKQKEMKAKVEALESGQN</sequence>
<dbReference type="InterPro" id="IPR013105">
    <property type="entry name" value="TPR_2"/>
</dbReference>
<feature type="chain" id="PRO_5045048873" evidence="4">
    <location>
        <begin position="20"/>
        <end position="424"/>
    </location>
</feature>
<protein>
    <submittedName>
        <fullName evidence="5">Tetratricopeptide repeat protein</fullName>
    </submittedName>
</protein>